<dbReference type="Pfam" id="PF03706">
    <property type="entry name" value="LPG_synthase_TM"/>
    <property type="match status" value="1"/>
</dbReference>
<sequence>MKKYITITLQAGFSVLLIYFLIRKADFHSVAGYLRACSFKFIALIYASYILLNIGQVLRWYFLVRNFSSDIRVHKILKYHMAAIFFHGFIPSSMSIELIKGYQLSRLIEGKKAYGSVIFGKVMGVGVLFVFFVCIIAFKPSILMQSAFAKQVIWGMAGFLLLGCLVFSKKVSRILFGRFSGFFQTGMLKKVKEFREELYNYRYNVRSLLWAALMSAVIYLGSIAATYFSFRAVSINVPFLACTVYIPVIYTLMMLPVSINGIGLRENLLLVFLSEWQVTPDVMVSSSAIMYAILYTFYLAGGLVILFDRLKGVRSGTEKTDP</sequence>
<evidence type="ECO:0000256" key="5">
    <source>
        <dbReference type="ARBA" id="ARBA00023136"/>
    </source>
</evidence>
<accession>A0A1F7F6L6</accession>
<feature type="transmembrane region" description="Helical" evidence="6">
    <location>
        <begin position="5"/>
        <end position="22"/>
    </location>
</feature>
<feature type="transmembrane region" description="Helical" evidence="6">
    <location>
        <begin position="76"/>
        <end position="94"/>
    </location>
</feature>
<evidence type="ECO:0000256" key="4">
    <source>
        <dbReference type="ARBA" id="ARBA00022989"/>
    </source>
</evidence>
<evidence type="ECO:0000256" key="6">
    <source>
        <dbReference type="SAM" id="Phobius"/>
    </source>
</evidence>
<dbReference type="AlphaFoldDB" id="A0A1F7F6L6"/>
<feature type="transmembrane region" description="Helical" evidence="6">
    <location>
        <begin position="148"/>
        <end position="168"/>
    </location>
</feature>
<keyword evidence="5 6" id="KW-0472">Membrane</keyword>
<evidence type="ECO:0000256" key="1">
    <source>
        <dbReference type="ARBA" id="ARBA00004651"/>
    </source>
</evidence>
<dbReference type="EMBL" id="MFYX01000110">
    <property type="protein sequence ID" value="OGK02289.1"/>
    <property type="molecule type" value="Genomic_DNA"/>
</dbReference>
<keyword evidence="3 6" id="KW-0812">Transmembrane</keyword>
<feature type="transmembrane region" description="Helical" evidence="6">
    <location>
        <begin position="208"/>
        <end position="230"/>
    </location>
</feature>
<evidence type="ECO:0000313" key="7">
    <source>
        <dbReference type="EMBL" id="OGK02289.1"/>
    </source>
</evidence>
<comment type="caution">
    <text evidence="7">The sequence shown here is derived from an EMBL/GenBank/DDBJ whole genome shotgun (WGS) entry which is preliminary data.</text>
</comment>
<keyword evidence="4 6" id="KW-1133">Transmembrane helix</keyword>
<dbReference type="InterPro" id="IPR022791">
    <property type="entry name" value="L-PG_synthase/AglD"/>
</dbReference>
<keyword evidence="2" id="KW-1003">Cell membrane</keyword>
<dbReference type="Proteomes" id="UP000179243">
    <property type="component" value="Unassembled WGS sequence"/>
</dbReference>
<dbReference type="GO" id="GO:0005886">
    <property type="term" value="C:plasma membrane"/>
    <property type="evidence" value="ECO:0007669"/>
    <property type="project" value="UniProtKB-SubCell"/>
</dbReference>
<organism evidence="7 8">
    <name type="scientific">Candidatus Raymondbacteria bacterium RIFOXYD12_FULL_49_13</name>
    <dbReference type="NCBI Taxonomy" id="1817890"/>
    <lineage>
        <taxon>Bacteria</taxon>
        <taxon>Raymondiibacteriota</taxon>
    </lineage>
</organism>
<feature type="transmembrane region" description="Helical" evidence="6">
    <location>
        <begin position="114"/>
        <end position="136"/>
    </location>
</feature>
<gene>
    <name evidence="7" type="ORF">A2519_16590</name>
</gene>
<name>A0A1F7F6L6_UNCRA</name>
<evidence type="ECO:0000256" key="3">
    <source>
        <dbReference type="ARBA" id="ARBA00022692"/>
    </source>
</evidence>
<dbReference type="PANTHER" id="PTHR40277">
    <property type="entry name" value="BLL5419 PROTEIN"/>
    <property type="match status" value="1"/>
</dbReference>
<proteinExistence type="predicted"/>
<comment type="subcellular location">
    <subcellularLocation>
        <location evidence="1">Cell membrane</location>
        <topology evidence="1">Multi-pass membrane protein</topology>
    </subcellularLocation>
</comment>
<protein>
    <recommendedName>
        <fullName evidence="9">Flippase-like domain-containing protein</fullName>
    </recommendedName>
</protein>
<reference evidence="7 8" key="1">
    <citation type="journal article" date="2016" name="Nat. Commun.">
        <title>Thousands of microbial genomes shed light on interconnected biogeochemical processes in an aquifer system.</title>
        <authorList>
            <person name="Anantharaman K."/>
            <person name="Brown C.T."/>
            <person name="Hug L.A."/>
            <person name="Sharon I."/>
            <person name="Castelle C.J."/>
            <person name="Probst A.J."/>
            <person name="Thomas B.C."/>
            <person name="Singh A."/>
            <person name="Wilkins M.J."/>
            <person name="Karaoz U."/>
            <person name="Brodie E.L."/>
            <person name="Williams K.H."/>
            <person name="Hubbard S.S."/>
            <person name="Banfield J.F."/>
        </authorList>
    </citation>
    <scope>NUCLEOTIDE SEQUENCE [LARGE SCALE GENOMIC DNA]</scope>
</reference>
<feature type="transmembrane region" description="Helical" evidence="6">
    <location>
        <begin position="237"/>
        <end position="262"/>
    </location>
</feature>
<evidence type="ECO:0000256" key="2">
    <source>
        <dbReference type="ARBA" id="ARBA00022475"/>
    </source>
</evidence>
<dbReference type="PANTHER" id="PTHR40277:SF1">
    <property type="entry name" value="BLL5419 PROTEIN"/>
    <property type="match status" value="1"/>
</dbReference>
<feature type="transmembrane region" description="Helical" evidence="6">
    <location>
        <begin position="42"/>
        <end position="64"/>
    </location>
</feature>
<evidence type="ECO:0008006" key="9">
    <source>
        <dbReference type="Google" id="ProtNLM"/>
    </source>
</evidence>
<feature type="transmembrane region" description="Helical" evidence="6">
    <location>
        <begin position="282"/>
        <end position="307"/>
    </location>
</feature>
<dbReference type="NCBIfam" id="TIGR00374">
    <property type="entry name" value="flippase-like domain"/>
    <property type="match status" value="1"/>
</dbReference>
<evidence type="ECO:0000313" key="8">
    <source>
        <dbReference type="Proteomes" id="UP000179243"/>
    </source>
</evidence>